<comment type="caution">
    <text evidence="3">The sequence shown here is derived from an EMBL/GenBank/DDBJ whole genome shotgun (WGS) entry which is preliminary data.</text>
</comment>
<dbReference type="Proteomes" id="UP000315295">
    <property type="component" value="Unassembled WGS sequence"/>
</dbReference>
<sequence length="978" mass="109303">MAKRTHTMELGSIACEELGELGAGKEGWLVDNPNLLCALDTHSIALANRSVIVVLGWSESDGTRLKIRPVLSPIEAEFVTAVEWLVFDEIRVVVAGTSSGYLLFFSLSGDLIHRQMVYPVRIIRLRVRGTKRDLTHETSSEEVCVVMPGMVARFDGSDIQNMLHQWFQDTQSRFWDQTPKKRGSDDFGHSYGKLPYQIWSVSKYGTCADAAITGIMPPPLMEIQSSEHYYCGITVGEDAVISAFRLSEDKNRSLVGAILSRVVPATFSTIASLSKMIWRSDQGSPKKSEEKPQPFARASPLTCLKDFPRKGEKLTLSPSGTLAAITDSLGRILLLDTQALVIVRLWKGYRDASCLFMEMLVKKDTAASSSRYYEPTKSDYCLCLAIHAPRKGIVEIWQMRTGPRLRAFQCAKGSKILQPTYRFGSSLASPYVPLEHDFGYTYGKAPVFANYSPPSYCPSQSFSKIVLEWKATCKGRQFDRIFGVWLGGVELLRSCTAEPTQNGIVWIVEKDITRYYSLLQNDQTLAVYLGNLIDKTYTGIYHVNISILFYPADKILNQNYDQKLGNLENLNSGYHSWADLILPISRNLPLNDGLWFEIQNSTDTQLKEFEIPQNAYRAVLEVFVSFHENDESWYSNAPNEYIAANNLSTPGNGPFREVVVSLDGEVVGAVWPFTVIFTGGVNPLLWRPITAIGSYDLPSYDIEITPFLGKILDGKSHTFGFNVTNALNVWFVDANLHLWLDKQSTKTEGELSKHSSLPLVVSLVSDFKGLNGTFLTRARRSVSSTGWVKSSYGNITTDAIQDFHYSNTMVMKNGGDTQIVNQIIHFNNTVHITPPSSSVHSVSSNKTFPLYLYTDYLEQANETYKLGTNVELGFIEKKSASAGSQFSNSSLRNLQNGEGYMVVKNNLVVSGLGSTQQLYRYDGGKSCYFRNISSSNYTILYDKVRLTCTTKSESNLDSGLSRLWPFGAQRNFPGPRFT</sequence>
<organism evidence="3 4">
    <name type="scientific">Malus baccata</name>
    <name type="common">Siberian crab apple</name>
    <name type="synonym">Pyrus baccata</name>
    <dbReference type="NCBI Taxonomy" id="106549"/>
    <lineage>
        <taxon>Eukaryota</taxon>
        <taxon>Viridiplantae</taxon>
        <taxon>Streptophyta</taxon>
        <taxon>Embryophyta</taxon>
        <taxon>Tracheophyta</taxon>
        <taxon>Spermatophyta</taxon>
        <taxon>Magnoliopsida</taxon>
        <taxon>eudicotyledons</taxon>
        <taxon>Gunneridae</taxon>
        <taxon>Pentapetalae</taxon>
        <taxon>rosids</taxon>
        <taxon>fabids</taxon>
        <taxon>Rosales</taxon>
        <taxon>Rosaceae</taxon>
        <taxon>Amygdaloideae</taxon>
        <taxon>Maleae</taxon>
        <taxon>Malus</taxon>
    </lineage>
</organism>
<feature type="domain" description="Rab3-GAP regulatory subunit N-terminal" evidence="2">
    <location>
        <begin position="28"/>
        <end position="417"/>
    </location>
</feature>
<gene>
    <name evidence="3" type="ORF">C1H46_034184</name>
</gene>
<dbReference type="Pfam" id="PF12222">
    <property type="entry name" value="PNGaseA"/>
    <property type="match status" value="1"/>
</dbReference>
<dbReference type="InterPro" id="IPR032839">
    <property type="entry name" value="RAB3GAP_N"/>
</dbReference>
<evidence type="ECO:0000313" key="4">
    <source>
        <dbReference type="Proteomes" id="UP000315295"/>
    </source>
</evidence>
<dbReference type="EMBL" id="VIEB01000816">
    <property type="protein sequence ID" value="TQD80286.1"/>
    <property type="molecule type" value="Genomic_DNA"/>
</dbReference>
<feature type="domain" description="Peptide N-acetyl-beta-D-glucosaminyl asparaginase amidase A N-terminal" evidence="1">
    <location>
        <begin position="434"/>
        <end position="754"/>
    </location>
</feature>
<keyword evidence="4" id="KW-1185">Reference proteome</keyword>
<dbReference type="Pfam" id="PF14655">
    <property type="entry name" value="RAB3GAP2_N"/>
    <property type="match status" value="1"/>
</dbReference>
<evidence type="ECO:0000259" key="1">
    <source>
        <dbReference type="Pfam" id="PF12222"/>
    </source>
</evidence>
<accession>A0A540L1C4</accession>
<dbReference type="PANTHER" id="PTHR31104">
    <property type="entry name" value="PEPTIDE-N4-(N-ACETYL-BETA-GLUCOSAMINYL)ASPARAGINE AMIDASE A PROTEIN"/>
    <property type="match status" value="1"/>
</dbReference>
<protein>
    <submittedName>
        <fullName evidence="3">Uncharacterized protein</fullName>
    </submittedName>
</protein>
<dbReference type="InterPro" id="IPR021102">
    <property type="entry name" value="PNGase_A"/>
</dbReference>
<dbReference type="Pfam" id="PF25156">
    <property type="entry name" value="PNGase_A_C"/>
    <property type="match status" value="1"/>
</dbReference>
<reference evidence="3 4" key="1">
    <citation type="journal article" date="2019" name="G3 (Bethesda)">
        <title>Sequencing of a Wild Apple (Malus baccata) Genome Unravels the Differences Between Cultivated and Wild Apple Species Regarding Disease Resistance and Cold Tolerance.</title>
        <authorList>
            <person name="Chen X."/>
        </authorList>
    </citation>
    <scope>NUCLEOTIDE SEQUENCE [LARGE SCALE GENOMIC DNA]</scope>
    <source>
        <strain evidence="4">cv. Shandingzi</strain>
        <tissue evidence="3">Leaves</tissue>
    </source>
</reference>
<evidence type="ECO:0000313" key="3">
    <source>
        <dbReference type="EMBL" id="TQD80286.1"/>
    </source>
</evidence>
<name>A0A540L1C4_MALBA</name>
<proteinExistence type="predicted"/>
<evidence type="ECO:0000259" key="2">
    <source>
        <dbReference type="Pfam" id="PF14655"/>
    </source>
</evidence>
<dbReference type="InterPro" id="IPR056948">
    <property type="entry name" value="PNGaseA_N"/>
</dbReference>
<dbReference type="AlphaFoldDB" id="A0A540L1C4"/>